<dbReference type="InterPro" id="IPR032675">
    <property type="entry name" value="LRR_dom_sf"/>
</dbReference>
<dbReference type="SUPFAM" id="SSF52058">
    <property type="entry name" value="L domain-like"/>
    <property type="match status" value="1"/>
</dbReference>
<dbReference type="STRING" id="6186.A0A183KKA4"/>
<sequence length="80" mass="9569">LFYLLHRENQIGSLEEIKKLSNLQCLRTVILTDNPVYDVKDYRLEVRVCLVNLRRLDKDIYTMEENEEADELAIQRMQPT</sequence>
<reference evidence="1" key="1">
    <citation type="submission" date="2016-06" db="UniProtKB">
        <authorList>
            <consortium name="WormBaseParasite"/>
        </authorList>
    </citation>
    <scope>IDENTIFICATION</scope>
</reference>
<protein>
    <submittedName>
        <fullName evidence="1">LRRcap domain-containing protein</fullName>
    </submittedName>
</protein>
<dbReference type="AlphaFoldDB" id="A0A183KKA4"/>
<evidence type="ECO:0000313" key="1">
    <source>
        <dbReference type="WBParaSite" id="SCUD_0001546801-mRNA-1"/>
    </source>
</evidence>
<accession>A0A183KKA4</accession>
<name>A0A183KKA4_9TREM</name>
<proteinExistence type="predicted"/>
<dbReference type="Gene3D" id="3.80.10.10">
    <property type="entry name" value="Ribonuclease Inhibitor"/>
    <property type="match status" value="1"/>
</dbReference>
<organism evidence="1">
    <name type="scientific">Schistosoma curassoni</name>
    <dbReference type="NCBI Taxonomy" id="6186"/>
    <lineage>
        <taxon>Eukaryota</taxon>
        <taxon>Metazoa</taxon>
        <taxon>Spiralia</taxon>
        <taxon>Lophotrochozoa</taxon>
        <taxon>Platyhelminthes</taxon>
        <taxon>Trematoda</taxon>
        <taxon>Digenea</taxon>
        <taxon>Strigeidida</taxon>
        <taxon>Schistosomatoidea</taxon>
        <taxon>Schistosomatidae</taxon>
        <taxon>Schistosoma</taxon>
    </lineage>
</organism>
<dbReference type="WBParaSite" id="SCUD_0001546801-mRNA-1">
    <property type="protein sequence ID" value="SCUD_0001546801-mRNA-1"/>
    <property type="gene ID" value="SCUD_0001546801"/>
</dbReference>